<evidence type="ECO:0000313" key="3">
    <source>
        <dbReference type="Proteomes" id="UP000222460"/>
    </source>
</evidence>
<dbReference type="Proteomes" id="UP000222460">
    <property type="component" value="Unassembled WGS sequence"/>
</dbReference>
<feature type="compositionally biased region" description="Polar residues" evidence="1">
    <location>
        <begin position="72"/>
        <end position="81"/>
    </location>
</feature>
<gene>
    <name evidence="2" type="ORF">CRX57_13990</name>
</gene>
<accession>A0A2C5VZ49</accession>
<name>A0A2C5VZ49_PSEPU</name>
<organism evidence="2 3">
    <name type="scientific">Pseudomonas putida</name>
    <name type="common">Arthrobacter siderocapsulatus</name>
    <dbReference type="NCBI Taxonomy" id="303"/>
    <lineage>
        <taxon>Bacteria</taxon>
        <taxon>Pseudomonadati</taxon>
        <taxon>Pseudomonadota</taxon>
        <taxon>Gammaproteobacteria</taxon>
        <taxon>Pseudomonadales</taxon>
        <taxon>Pseudomonadaceae</taxon>
        <taxon>Pseudomonas</taxon>
    </lineage>
</organism>
<protein>
    <submittedName>
        <fullName evidence="2">Uncharacterized protein</fullName>
    </submittedName>
</protein>
<comment type="caution">
    <text evidence="2">The sequence shown here is derived from an EMBL/GenBank/DDBJ whole genome shotgun (WGS) entry which is preliminary data.</text>
</comment>
<reference evidence="3" key="1">
    <citation type="submission" date="2017-10" db="EMBL/GenBank/DDBJ databases">
        <title>FDA dAtabase for Regulatory Grade micrObial Sequences (FDA-ARGOS): Supporting development and validation of Infectious Disease Dx tests.</title>
        <authorList>
            <person name="Goldberg B."/>
            <person name="Campos J."/>
            <person name="Tallon L."/>
            <person name="Sadzewicz L."/>
            <person name="Ott S."/>
            <person name="Zhao X."/>
            <person name="Nagaraj S."/>
            <person name="Vavikolanu K."/>
            <person name="Aluvathingal J."/>
            <person name="Nadendla S."/>
            <person name="Geyer C."/>
            <person name="Sichtig H."/>
        </authorList>
    </citation>
    <scope>NUCLEOTIDE SEQUENCE [LARGE SCALE GENOMIC DNA]</scope>
    <source>
        <strain evidence="3">FDAARGOS_376</strain>
    </source>
</reference>
<proteinExistence type="predicted"/>
<feature type="region of interest" description="Disordered" evidence="1">
    <location>
        <begin position="55"/>
        <end position="81"/>
    </location>
</feature>
<dbReference type="EMBL" id="PDKZ01000002">
    <property type="protein sequence ID" value="PHH44068.1"/>
    <property type="molecule type" value="Genomic_DNA"/>
</dbReference>
<dbReference type="AlphaFoldDB" id="A0A2C5VZ49"/>
<evidence type="ECO:0000313" key="2">
    <source>
        <dbReference type="EMBL" id="PHH44068.1"/>
    </source>
</evidence>
<sequence length="81" mass="8251">MPSIGLGREELEAVATVLGHGKYPWKHEACEACTAHVGAGLLAKAAGQATSMLNDRPLSRASPLPQGEQAAASISSGKRAA</sequence>
<evidence type="ECO:0000256" key="1">
    <source>
        <dbReference type="SAM" id="MobiDB-lite"/>
    </source>
</evidence>